<keyword evidence="3 4" id="KW-0862">Zinc</keyword>
<evidence type="ECO:0000256" key="1">
    <source>
        <dbReference type="ARBA" id="ARBA00022723"/>
    </source>
</evidence>
<feature type="region of interest" description="Disordered" evidence="5">
    <location>
        <begin position="1"/>
        <end position="38"/>
    </location>
</feature>
<feature type="compositionally biased region" description="Polar residues" evidence="5">
    <location>
        <begin position="66"/>
        <end position="81"/>
    </location>
</feature>
<dbReference type="PROSITE" id="PS00028">
    <property type="entry name" value="ZINC_FINGER_C2H2_1"/>
    <property type="match status" value="1"/>
</dbReference>
<keyword evidence="1 4" id="KW-0479">Metal-binding</keyword>
<dbReference type="PANTHER" id="PTHR13309:SF0">
    <property type="entry name" value="FMR1-INTERACTING PROTEIN NUFIP1"/>
    <property type="match status" value="1"/>
</dbReference>
<feature type="compositionally biased region" description="Basic and acidic residues" evidence="5">
    <location>
        <begin position="406"/>
        <end position="432"/>
    </location>
</feature>
<dbReference type="Gene3D" id="4.10.1000.10">
    <property type="entry name" value="Zinc finger, CCCH-type"/>
    <property type="match status" value="1"/>
</dbReference>
<keyword evidence="2 4" id="KW-0863">Zinc-finger</keyword>
<name>A0AAV0BKT1_PHAPC</name>
<evidence type="ECO:0000256" key="5">
    <source>
        <dbReference type="SAM" id="MobiDB-lite"/>
    </source>
</evidence>
<dbReference type="EMBL" id="CALTRL010005826">
    <property type="protein sequence ID" value="CAH7686957.1"/>
    <property type="molecule type" value="Genomic_DNA"/>
</dbReference>
<accession>A0AAV0BKT1</accession>
<dbReference type="SMART" id="SM00356">
    <property type="entry name" value="ZnF_C3H1"/>
    <property type="match status" value="1"/>
</dbReference>
<feature type="compositionally biased region" description="Polar residues" evidence="5">
    <location>
        <begin position="441"/>
        <end position="453"/>
    </location>
</feature>
<dbReference type="GO" id="GO:0008270">
    <property type="term" value="F:zinc ion binding"/>
    <property type="evidence" value="ECO:0007669"/>
    <property type="project" value="UniProtKB-KW"/>
</dbReference>
<dbReference type="InterPro" id="IPR013087">
    <property type="entry name" value="Znf_C2H2_type"/>
</dbReference>
<dbReference type="InterPro" id="IPR000571">
    <property type="entry name" value="Znf_CCCH"/>
</dbReference>
<dbReference type="Pfam" id="PF10453">
    <property type="entry name" value="NUFIP1"/>
    <property type="match status" value="1"/>
</dbReference>
<dbReference type="PANTHER" id="PTHR13309">
    <property type="entry name" value="NUCLEAR FRAGILE X MENTAL RETARDATION PROTEIN INTERACTING PROTEIN 1"/>
    <property type="match status" value="1"/>
</dbReference>
<dbReference type="InterPro" id="IPR019496">
    <property type="entry name" value="NUFIP1_cons_dom"/>
</dbReference>
<sequence length="686" mass="77925">MRLRPETKSIDLNVTQRSTNNTTDQFKTQSSSSSSSSSSVFILSHPVNSFHPSISNPNSDISLNTTRLSHQSNQSSSWAVKSHSDPSTDLRSINSSVNQKHLTGITTSDLSFNVQSSKPMINQLDLSVQSAIHHALINQPVQSQTYYNPNLNLSPHNHNYHNRSTLYFPPPLQPPINLNLTNQLANQPPIHSQPIYQTQYQPQPQPQPYHYSQLHHSNHPDHHLNHSNFIRTLNTSDLSTSSCSSCIGGGSGLISNTIGYGLRTTREGYSYSSTVDSLSNHRMVSKPNGSTRLPERLRCEPCKQDFVDSVSFTVHKGQHLRCSEPGCTFEAKRSIVTIHQEDRHLKFSAERLKSLQDNSKKRLDGPPNATIQGLGYSLKTEEQISKWIEERRRRWPTAKLIKQKAEQAEALKERQQQERMNQESLRNKENGKRGSFLNRIDLSNSAKDLSTAHSAKRSEHPQRSFKNADCKRKRNEHETGEDDIREGEELFESVDSEENESVDYERDAVSSKAIDGVETLSKRDYCEDQGENEESVQEDGFRRVDGCRVGAEGGRRDVVCKWWKMNRCKKGDQCLFLHPKNYQNKRFDKMSSDQRQREKSKNNRFTSNGCEESIFGDRSGLLSKLLKKDIDQDVNDLLSVMEFLVRNEFLNGVERSIGEFDELEGRLQEVKECKNESSDEGSGGRG</sequence>
<dbReference type="SUPFAM" id="SSF90229">
    <property type="entry name" value="CCCH zinc finger"/>
    <property type="match status" value="1"/>
</dbReference>
<dbReference type="GO" id="GO:0003723">
    <property type="term" value="F:RNA binding"/>
    <property type="evidence" value="ECO:0007669"/>
    <property type="project" value="InterPro"/>
</dbReference>
<evidence type="ECO:0000259" key="6">
    <source>
        <dbReference type="PROSITE" id="PS50103"/>
    </source>
</evidence>
<dbReference type="InterPro" id="IPR039136">
    <property type="entry name" value="NUFIP1-like"/>
</dbReference>
<dbReference type="Proteomes" id="UP001153365">
    <property type="component" value="Unassembled WGS sequence"/>
</dbReference>
<keyword evidence="8" id="KW-1185">Reference proteome</keyword>
<feature type="region of interest" description="Disordered" evidence="5">
    <location>
        <begin position="586"/>
        <end position="611"/>
    </location>
</feature>
<evidence type="ECO:0000256" key="2">
    <source>
        <dbReference type="ARBA" id="ARBA00022771"/>
    </source>
</evidence>
<dbReference type="GO" id="GO:0000492">
    <property type="term" value="P:box C/D snoRNP assembly"/>
    <property type="evidence" value="ECO:0007669"/>
    <property type="project" value="TreeGrafter"/>
</dbReference>
<feature type="domain" description="C3H1-type" evidence="6">
    <location>
        <begin position="554"/>
        <end position="581"/>
    </location>
</feature>
<reference evidence="7" key="1">
    <citation type="submission" date="2022-06" db="EMBL/GenBank/DDBJ databases">
        <authorList>
            <consortium name="SYNGENTA / RWTH Aachen University"/>
        </authorList>
    </citation>
    <scope>NUCLEOTIDE SEQUENCE</scope>
</reference>
<feature type="region of interest" description="Disordered" evidence="5">
    <location>
        <begin position="406"/>
        <end position="510"/>
    </location>
</feature>
<feature type="compositionally biased region" description="Acidic residues" evidence="5">
    <location>
        <begin position="479"/>
        <end position="502"/>
    </location>
</feature>
<feature type="region of interest" description="Disordered" evidence="5">
    <location>
        <begin position="66"/>
        <end position="90"/>
    </location>
</feature>
<feature type="compositionally biased region" description="Basic and acidic residues" evidence="5">
    <location>
        <begin position="586"/>
        <end position="601"/>
    </location>
</feature>
<dbReference type="InterPro" id="IPR036855">
    <property type="entry name" value="Znf_CCCH_sf"/>
</dbReference>
<evidence type="ECO:0000256" key="4">
    <source>
        <dbReference type="PROSITE-ProRule" id="PRU00723"/>
    </source>
</evidence>
<evidence type="ECO:0000313" key="7">
    <source>
        <dbReference type="EMBL" id="CAH7686957.1"/>
    </source>
</evidence>
<gene>
    <name evidence="7" type="ORF">PPACK8108_LOCUS21672</name>
</gene>
<proteinExistence type="predicted"/>
<organism evidence="7 8">
    <name type="scientific">Phakopsora pachyrhizi</name>
    <name type="common">Asian soybean rust disease fungus</name>
    <dbReference type="NCBI Taxonomy" id="170000"/>
    <lineage>
        <taxon>Eukaryota</taxon>
        <taxon>Fungi</taxon>
        <taxon>Dikarya</taxon>
        <taxon>Basidiomycota</taxon>
        <taxon>Pucciniomycotina</taxon>
        <taxon>Pucciniomycetes</taxon>
        <taxon>Pucciniales</taxon>
        <taxon>Phakopsoraceae</taxon>
        <taxon>Phakopsora</taxon>
    </lineage>
</organism>
<feature type="zinc finger region" description="C3H1-type" evidence="4">
    <location>
        <begin position="554"/>
        <end position="581"/>
    </location>
</feature>
<dbReference type="GO" id="GO:0005634">
    <property type="term" value="C:nucleus"/>
    <property type="evidence" value="ECO:0007669"/>
    <property type="project" value="TreeGrafter"/>
</dbReference>
<dbReference type="PROSITE" id="PS50103">
    <property type="entry name" value="ZF_C3H1"/>
    <property type="match status" value="1"/>
</dbReference>
<evidence type="ECO:0000313" key="8">
    <source>
        <dbReference type="Proteomes" id="UP001153365"/>
    </source>
</evidence>
<comment type="caution">
    <text evidence="7">The sequence shown here is derived from an EMBL/GenBank/DDBJ whole genome shotgun (WGS) entry which is preliminary data.</text>
</comment>
<feature type="compositionally biased region" description="Basic and acidic residues" evidence="5">
    <location>
        <begin position="456"/>
        <end position="478"/>
    </location>
</feature>
<protein>
    <submittedName>
        <fullName evidence="7">Expressed protein</fullName>
    </submittedName>
</protein>
<feature type="compositionally biased region" description="Polar residues" evidence="5">
    <location>
        <begin position="10"/>
        <end position="29"/>
    </location>
</feature>
<dbReference type="AlphaFoldDB" id="A0AAV0BKT1"/>
<evidence type="ECO:0000256" key="3">
    <source>
        <dbReference type="ARBA" id="ARBA00022833"/>
    </source>
</evidence>